<feature type="binding site" evidence="10">
    <location>
        <position position="83"/>
    </location>
    <ligand>
        <name>sn-glycerol 3-phosphate</name>
        <dbReference type="ChEBI" id="CHEBI:57597"/>
    </ligand>
</feature>
<keyword evidence="5 10" id="KW-0418">Kinase</keyword>
<feature type="binding site" evidence="10">
    <location>
        <position position="17"/>
    </location>
    <ligand>
        <name>ADP</name>
        <dbReference type="ChEBI" id="CHEBI:456216"/>
    </ligand>
</feature>
<comment type="catalytic activity">
    <reaction evidence="8 10">
        <text>glycerol + ATP = sn-glycerol 3-phosphate + ADP + H(+)</text>
        <dbReference type="Rhea" id="RHEA:21644"/>
        <dbReference type="ChEBI" id="CHEBI:15378"/>
        <dbReference type="ChEBI" id="CHEBI:17754"/>
        <dbReference type="ChEBI" id="CHEBI:30616"/>
        <dbReference type="ChEBI" id="CHEBI:57597"/>
        <dbReference type="ChEBI" id="CHEBI:456216"/>
        <dbReference type="EC" id="2.7.1.30"/>
    </reaction>
</comment>
<dbReference type="InterPro" id="IPR018485">
    <property type="entry name" value="FGGY_C"/>
</dbReference>
<feature type="domain" description="Carbohydrate kinase FGGY N-terminal" evidence="12">
    <location>
        <begin position="6"/>
        <end position="252"/>
    </location>
</feature>
<feature type="binding site" evidence="10">
    <location>
        <position position="246"/>
    </location>
    <ligand>
        <name>glycerol</name>
        <dbReference type="ChEBI" id="CHEBI:17754"/>
    </ligand>
</feature>
<dbReference type="GO" id="GO:0006072">
    <property type="term" value="P:glycerol-3-phosphate metabolic process"/>
    <property type="evidence" value="ECO:0007669"/>
    <property type="project" value="InterPro"/>
</dbReference>
<dbReference type="GO" id="GO:0019563">
    <property type="term" value="P:glycerol catabolic process"/>
    <property type="evidence" value="ECO:0007669"/>
    <property type="project" value="UniProtKB-UniRule"/>
</dbReference>
<dbReference type="InterPro" id="IPR005999">
    <property type="entry name" value="Glycerol_kin"/>
</dbReference>
<feature type="binding site" evidence="10">
    <location>
        <position position="83"/>
    </location>
    <ligand>
        <name>glycerol</name>
        <dbReference type="ChEBI" id="CHEBI:17754"/>
    </ligand>
</feature>
<feature type="binding site" evidence="10">
    <location>
        <position position="245"/>
    </location>
    <ligand>
        <name>sn-glycerol 3-phosphate</name>
        <dbReference type="ChEBI" id="CHEBI:57597"/>
    </ligand>
</feature>
<keyword evidence="4 10" id="KW-0547">Nucleotide-binding</keyword>
<dbReference type="SUPFAM" id="SSF53067">
    <property type="entry name" value="Actin-like ATPase domain"/>
    <property type="match status" value="2"/>
</dbReference>
<evidence type="ECO:0000256" key="11">
    <source>
        <dbReference type="RuleBase" id="RU003733"/>
    </source>
</evidence>
<dbReference type="PROSITE" id="PS00445">
    <property type="entry name" value="FGGY_KINASES_2"/>
    <property type="match status" value="1"/>
</dbReference>
<keyword evidence="15" id="KW-1185">Reference proteome</keyword>
<dbReference type="NCBIfam" id="NF000756">
    <property type="entry name" value="PRK00047.1"/>
    <property type="match status" value="1"/>
</dbReference>
<feature type="binding site" evidence="10">
    <location>
        <position position="13"/>
    </location>
    <ligand>
        <name>sn-glycerol 3-phosphate</name>
        <dbReference type="ChEBI" id="CHEBI:57597"/>
    </ligand>
</feature>
<dbReference type="Gene3D" id="3.30.420.40">
    <property type="match status" value="2"/>
</dbReference>
<feature type="domain" description="Carbohydrate kinase FGGY C-terminal" evidence="13">
    <location>
        <begin position="262"/>
        <end position="450"/>
    </location>
</feature>
<comment type="function">
    <text evidence="9 10">Key enzyme in the regulation of glycerol uptake and metabolism. Catalyzes the phosphorylation of glycerol to yield sn-glycerol 3-phosphate.</text>
</comment>
<feature type="binding site" evidence="10">
    <location>
        <position position="135"/>
    </location>
    <ligand>
        <name>sn-glycerol 3-phosphate</name>
        <dbReference type="ChEBI" id="CHEBI:57597"/>
    </ligand>
</feature>
<reference evidence="14 15" key="1">
    <citation type="submission" date="2014-11" db="EMBL/GenBank/DDBJ databases">
        <title>Genome sequence of Microbacterium mangrovi MUSC 115(T).</title>
        <authorList>
            <person name="Lee L.-H."/>
        </authorList>
    </citation>
    <scope>NUCLEOTIDE SEQUENCE [LARGE SCALE GENOMIC DNA]</scope>
    <source>
        <strain evidence="14 15">MUSC 115</strain>
    </source>
</reference>
<dbReference type="InterPro" id="IPR043129">
    <property type="entry name" value="ATPase_NBD"/>
</dbReference>
<feature type="binding site" evidence="10">
    <location>
        <position position="15"/>
    </location>
    <ligand>
        <name>ATP</name>
        <dbReference type="ChEBI" id="CHEBI:30616"/>
    </ligand>
</feature>
<comment type="caution">
    <text evidence="10">Lacks conserved residue(s) required for the propagation of feature annotation.</text>
</comment>
<evidence type="ECO:0000256" key="3">
    <source>
        <dbReference type="ARBA" id="ARBA00022679"/>
    </source>
</evidence>
<feature type="binding site" evidence="10">
    <location>
        <position position="411"/>
    </location>
    <ligand>
        <name>ADP</name>
        <dbReference type="ChEBI" id="CHEBI:456216"/>
    </ligand>
</feature>
<dbReference type="GO" id="GO:0005524">
    <property type="term" value="F:ATP binding"/>
    <property type="evidence" value="ECO:0007669"/>
    <property type="project" value="UniProtKB-UniRule"/>
</dbReference>
<evidence type="ECO:0000313" key="15">
    <source>
        <dbReference type="Proteomes" id="UP000031030"/>
    </source>
</evidence>
<feature type="binding site" evidence="10">
    <location>
        <position position="411"/>
    </location>
    <ligand>
        <name>ATP</name>
        <dbReference type="ChEBI" id="CHEBI:30616"/>
    </ligand>
</feature>
<dbReference type="PIRSF" id="PIRSF000538">
    <property type="entry name" value="GlpK"/>
    <property type="match status" value="1"/>
</dbReference>
<evidence type="ECO:0000256" key="6">
    <source>
        <dbReference type="ARBA" id="ARBA00022798"/>
    </source>
</evidence>
<feature type="binding site" evidence="10">
    <location>
        <position position="13"/>
    </location>
    <ligand>
        <name>ATP</name>
        <dbReference type="ChEBI" id="CHEBI:30616"/>
    </ligand>
</feature>
<feature type="binding site" evidence="10">
    <location>
        <position position="267"/>
    </location>
    <ligand>
        <name>ADP</name>
        <dbReference type="ChEBI" id="CHEBI:456216"/>
    </ligand>
</feature>
<dbReference type="GO" id="GO:0005829">
    <property type="term" value="C:cytosol"/>
    <property type="evidence" value="ECO:0007669"/>
    <property type="project" value="UniProtKB-ARBA"/>
</dbReference>
<evidence type="ECO:0000313" key="14">
    <source>
        <dbReference type="EMBL" id="KHK96440.1"/>
    </source>
</evidence>
<evidence type="ECO:0000256" key="10">
    <source>
        <dbReference type="HAMAP-Rule" id="MF_00186"/>
    </source>
</evidence>
<dbReference type="UniPathway" id="UPA00618">
    <property type="reaction ID" value="UER00672"/>
</dbReference>
<accession>A0A0B1ZYY5</accession>
<dbReference type="OrthoDB" id="9805576at2"/>
<name>A0A0B1ZYY5_9MICO</name>
<comment type="caution">
    <text evidence="14">The sequence shown here is derived from an EMBL/GenBank/DDBJ whole genome shotgun (WGS) entry which is preliminary data.</text>
</comment>
<dbReference type="EMBL" id="JTDK01000015">
    <property type="protein sequence ID" value="KHK96440.1"/>
    <property type="molecule type" value="Genomic_DNA"/>
</dbReference>
<dbReference type="FunFam" id="3.30.420.40:FF:000008">
    <property type="entry name" value="Glycerol kinase"/>
    <property type="match status" value="1"/>
</dbReference>
<keyword evidence="3 10" id="KW-0808">Transferase</keyword>
<feature type="binding site" evidence="10">
    <location>
        <position position="415"/>
    </location>
    <ligand>
        <name>ADP</name>
        <dbReference type="ChEBI" id="CHEBI:456216"/>
    </ligand>
</feature>
<evidence type="ECO:0000256" key="8">
    <source>
        <dbReference type="ARBA" id="ARBA00052101"/>
    </source>
</evidence>
<dbReference type="RefSeq" id="WP_039401612.1">
    <property type="nucleotide sequence ID" value="NZ_JTDK01000015.1"/>
</dbReference>
<dbReference type="FunFam" id="3.30.420.40:FF:000007">
    <property type="entry name" value="Glycerol kinase"/>
    <property type="match status" value="1"/>
</dbReference>
<dbReference type="Proteomes" id="UP000031030">
    <property type="component" value="Unassembled WGS sequence"/>
</dbReference>
<dbReference type="InterPro" id="IPR018483">
    <property type="entry name" value="Carb_kinase_FGGY_CS"/>
</dbReference>
<dbReference type="Pfam" id="PF02782">
    <property type="entry name" value="FGGY_C"/>
    <property type="match status" value="1"/>
</dbReference>
<dbReference type="InterPro" id="IPR000577">
    <property type="entry name" value="Carb_kinase_FGGY"/>
</dbReference>
<comment type="similarity">
    <text evidence="2 10 11">Belongs to the FGGY kinase family.</text>
</comment>
<evidence type="ECO:0000256" key="5">
    <source>
        <dbReference type="ARBA" id="ARBA00022777"/>
    </source>
</evidence>
<evidence type="ECO:0000259" key="12">
    <source>
        <dbReference type="Pfam" id="PF00370"/>
    </source>
</evidence>
<feature type="binding site" evidence="10">
    <location>
        <position position="84"/>
    </location>
    <ligand>
        <name>sn-glycerol 3-phosphate</name>
        <dbReference type="ChEBI" id="CHEBI:57597"/>
    </ligand>
</feature>
<evidence type="ECO:0000256" key="2">
    <source>
        <dbReference type="ARBA" id="ARBA00009156"/>
    </source>
</evidence>
<dbReference type="Pfam" id="PF00370">
    <property type="entry name" value="FGGY_N"/>
    <property type="match status" value="1"/>
</dbReference>
<evidence type="ECO:0000259" key="13">
    <source>
        <dbReference type="Pfam" id="PF02782"/>
    </source>
</evidence>
<evidence type="ECO:0000256" key="1">
    <source>
        <dbReference type="ARBA" id="ARBA00005190"/>
    </source>
</evidence>
<comment type="activity regulation">
    <text evidence="10">Inhibited by fructose 1,6-bisphosphate (FBP).</text>
</comment>
<dbReference type="AlphaFoldDB" id="A0A0B1ZYY5"/>
<dbReference type="PANTHER" id="PTHR10196">
    <property type="entry name" value="SUGAR KINASE"/>
    <property type="match status" value="1"/>
</dbReference>
<evidence type="ECO:0000256" key="4">
    <source>
        <dbReference type="ARBA" id="ARBA00022741"/>
    </source>
</evidence>
<organism evidence="14 15">
    <name type="scientific">Microbacterium mangrovi</name>
    <dbReference type="NCBI Taxonomy" id="1348253"/>
    <lineage>
        <taxon>Bacteria</taxon>
        <taxon>Bacillati</taxon>
        <taxon>Actinomycetota</taxon>
        <taxon>Actinomycetes</taxon>
        <taxon>Micrococcales</taxon>
        <taxon>Microbacteriaceae</taxon>
        <taxon>Microbacterium</taxon>
    </lineage>
</organism>
<feature type="binding site" evidence="10">
    <location>
        <position position="267"/>
    </location>
    <ligand>
        <name>ATP</name>
        <dbReference type="ChEBI" id="CHEBI:30616"/>
    </ligand>
</feature>
<proteinExistence type="inferred from homology"/>
<dbReference type="PANTHER" id="PTHR10196:SF69">
    <property type="entry name" value="GLYCEROL KINASE"/>
    <property type="match status" value="1"/>
</dbReference>
<gene>
    <name evidence="10 14" type="primary">glpK</name>
    <name evidence="14" type="ORF">LK09_15420</name>
</gene>
<feature type="binding site" evidence="10">
    <location>
        <position position="13"/>
    </location>
    <ligand>
        <name>ADP</name>
        <dbReference type="ChEBI" id="CHEBI:456216"/>
    </ligand>
</feature>
<feature type="binding site" evidence="10">
    <location>
        <position position="84"/>
    </location>
    <ligand>
        <name>glycerol</name>
        <dbReference type="ChEBI" id="CHEBI:17754"/>
    </ligand>
</feature>
<feature type="binding site" evidence="10">
    <location>
        <position position="310"/>
    </location>
    <ligand>
        <name>ATP</name>
        <dbReference type="ChEBI" id="CHEBI:30616"/>
    </ligand>
</feature>
<dbReference type="NCBIfam" id="TIGR01311">
    <property type="entry name" value="glycerol_kin"/>
    <property type="match status" value="1"/>
</dbReference>
<dbReference type="CDD" id="cd07769">
    <property type="entry name" value="ASKHA_NBD_FGGY_GK"/>
    <property type="match status" value="1"/>
</dbReference>
<sequence length="499" mass="54051">MSTTHVMALDAGTGSVRAILFARDGSITHIAQDEFAQHYPEPGWVEHDAEVIWETQLAVAHRVLRESGVAATDVAAIGITNQRETAVVWDRETGIPVHNAIVWQDRRTAAACDALRDAGHADLIRAATGLPIDTYFSGTKIAWILDHVAGARERAERGELLAGTIDSWLIWKLTDGARHVTDYSNASRSMCFNIHELDWDDRILELLRVPRAMLPEVRPSSEVYGRTGAAAGFGAALPVASASGDQQSALFGQACFTPGSVKATYGTGGSVMMNTGTTPVLSDAGLITTVAWGLDGRVEYALEGVFFAVGVPMKWLRDEMRIIDDLSTSADLARSVPDTAGVYFVPAFTGLASPYWDQYARAALMGLTPGASRAHIVRAALESMSYSYRDVIDAMTSESGNPLPELRVDGGAAINDFHLQFQADQLGVPVQRPIVTESTARGAAFLAGLATGFWTSQDELRGCIEIERTFTPQMDAATRDHLYAGWRKAITRSLDWAEH</sequence>
<evidence type="ECO:0000256" key="9">
    <source>
        <dbReference type="ARBA" id="ARBA00054633"/>
    </source>
</evidence>
<dbReference type="HAMAP" id="MF_00186">
    <property type="entry name" value="Glycerol_kin"/>
    <property type="match status" value="1"/>
</dbReference>
<keyword evidence="6 10" id="KW-0319">Glycerol metabolism</keyword>
<keyword evidence="7 10" id="KW-0067">ATP-binding</keyword>
<feature type="binding site" evidence="10">
    <location>
        <position position="245"/>
    </location>
    <ligand>
        <name>glycerol</name>
        <dbReference type="ChEBI" id="CHEBI:17754"/>
    </ligand>
</feature>
<dbReference type="PROSITE" id="PS00933">
    <property type="entry name" value="FGGY_KINASES_1"/>
    <property type="match status" value="1"/>
</dbReference>
<evidence type="ECO:0000256" key="7">
    <source>
        <dbReference type="ARBA" id="ARBA00022840"/>
    </source>
</evidence>
<feature type="binding site" evidence="10">
    <location>
        <position position="135"/>
    </location>
    <ligand>
        <name>glycerol</name>
        <dbReference type="ChEBI" id="CHEBI:17754"/>
    </ligand>
</feature>
<comment type="pathway">
    <text evidence="1 10">Polyol metabolism; glycerol degradation via glycerol kinase pathway; sn-glycerol 3-phosphate from glycerol: step 1/1.</text>
</comment>
<feature type="binding site" evidence="10">
    <location>
        <position position="310"/>
    </location>
    <ligand>
        <name>ADP</name>
        <dbReference type="ChEBI" id="CHEBI:456216"/>
    </ligand>
</feature>
<dbReference type="STRING" id="1348253.LK09_15420"/>
<protein>
    <recommendedName>
        <fullName evidence="10">Glycerol kinase</fullName>
        <ecNumber evidence="10">2.7.1.30</ecNumber>
    </recommendedName>
    <alternativeName>
        <fullName evidence="10">ATP:glycerol 3-phosphotransferase</fullName>
    </alternativeName>
    <alternativeName>
        <fullName evidence="10">Glycerokinase</fullName>
        <shortName evidence="10">GK</shortName>
    </alternativeName>
</protein>
<dbReference type="InterPro" id="IPR018484">
    <property type="entry name" value="FGGY_N"/>
</dbReference>
<dbReference type="GO" id="GO:0004370">
    <property type="term" value="F:glycerol kinase activity"/>
    <property type="evidence" value="ECO:0007669"/>
    <property type="project" value="UniProtKB-UniRule"/>
</dbReference>
<dbReference type="EC" id="2.7.1.30" evidence="10"/>